<comment type="subcellular location">
    <subcellularLocation>
        <location evidence="1">Membrane</location>
        <topology evidence="1">Multi-pass membrane protein</topology>
    </subcellularLocation>
</comment>
<dbReference type="AlphaFoldDB" id="A0A6J8CVW3"/>
<keyword evidence="3 6" id="KW-0833">Ubl conjugation pathway</keyword>
<dbReference type="CDD" id="cd18989">
    <property type="entry name" value="LGIC_ECD_cation"/>
    <property type="match status" value="1"/>
</dbReference>
<keyword evidence="5" id="KW-0472">Membrane</keyword>
<dbReference type="GO" id="GO:0004888">
    <property type="term" value="F:transmembrane signaling receptor activity"/>
    <property type="evidence" value="ECO:0007669"/>
    <property type="project" value="InterPro"/>
</dbReference>
<keyword evidence="2" id="KW-0812">Transmembrane</keyword>
<dbReference type="EMBL" id="CACVKT020006265">
    <property type="protein sequence ID" value="CAC5400633.1"/>
    <property type="molecule type" value="Genomic_DNA"/>
</dbReference>
<evidence type="ECO:0000256" key="3">
    <source>
        <dbReference type="ARBA" id="ARBA00022786"/>
    </source>
</evidence>
<dbReference type="InterPro" id="IPR006202">
    <property type="entry name" value="Neur_chan_lig-bd"/>
</dbReference>
<evidence type="ECO:0000313" key="8">
    <source>
        <dbReference type="EMBL" id="CAC5400633.1"/>
    </source>
</evidence>
<dbReference type="InterPro" id="IPR006201">
    <property type="entry name" value="Neur_channel"/>
</dbReference>
<evidence type="ECO:0000256" key="6">
    <source>
        <dbReference type="PROSITE-ProRule" id="PRU00104"/>
    </source>
</evidence>
<feature type="domain" description="HECT" evidence="7">
    <location>
        <begin position="261"/>
        <end position="309"/>
    </location>
</feature>
<protein>
    <submittedName>
        <fullName evidence="8">CHRNN</fullName>
    </submittedName>
</protein>
<dbReference type="InterPro" id="IPR038050">
    <property type="entry name" value="Neuro_actylchol_rec"/>
</dbReference>
<dbReference type="InterPro" id="IPR000569">
    <property type="entry name" value="HECT_dom"/>
</dbReference>
<feature type="active site" description="Glycyl thioester intermediate" evidence="6">
    <location>
        <position position="302"/>
    </location>
</feature>
<sequence length="339" mass="38293">MTNVVSREEYAGEIGSVKNIRDQYLTVVGYFVIKWDETSRLKWNTNPTYNSDIQNLFCTENEIWVPPLMIENSVDRVGVISDNTVRIRVAANGQVTWSPANIFTTSCVTDVTYYPFDSQTCDIIVTSWGYTKAEMKFEVDNRVPLGVPNYQENGEWEYIGYTVTIGIENREAVQFFQIIYSLTFKRRSEFHILNSIVPMVSISLLACFVFKLPADAGEKVGFSLTILLTSAVYLTLVSDSIPTTSLTTPYLSGRRTTLSLQHILEFVTGASEEPVLGFVQHPSIIFVQVREDLTFIPTANTCGNSMTLPRATHEIPLPSDTQLFSLYDYAFLNTYYGLI</sequence>
<proteinExistence type="predicted"/>
<dbReference type="Pfam" id="PF02932">
    <property type="entry name" value="Neur_chan_memb"/>
    <property type="match status" value="1"/>
</dbReference>
<dbReference type="PROSITE" id="PS50237">
    <property type="entry name" value="HECT"/>
    <property type="match status" value="1"/>
</dbReference>
<accession>A0A6J8CVW3</accession>
<dbReference type="Proteomes" id="UP000507470">
    <property type="component" value="Unassembled WGS sequence"/>
</dbReference>
<dbReference type="SUPFAM" id="SSF56204">
    <property type="entry name" value="Hect, E3 ligase catalytic domain"/>
    <property type="match status" value="1"/>
</dbReference>
<evidence type="ECO:0000256" key="1">
    <source>
        <dbReference type="ARBA" id="ARBA00004141"/>
    </source>
</evidence>
<dbReference type="InterPro" id="IPR035983">
    <property type="entry name" value="Hect_E3_ubiquitin_ligase"/>
</dbReference>
<dbReference type="Pfam" id="PF00632">
    <property type="entry name" value="HECT"/>
    <property type="match status" value="1"/>
</dbReference>
<gene>
    <name evidence="8" type="ORF">MCOR_34797</name>
</gene>
<dbReference type="GO" id="GO:0005230">
    <property type="term" value="F:extracellular ligand-gated monoatomic ion channel activity"/>
    <property type="evidence" value="ECO:0007669"/>
    <property type="project" value="InterPro"/>
</dbReference>
<name>A0A6J8CVW3_MYTCO</name>
<evidence type="ECO:0000256" key="2">
    <source>
        <dbReference type="ARBA" id="ARBA00022692"/>
    </source>
</evidence>
<evidence type="ECO:0000256" key="4">
    <source>
        <dbReference type="ARBA" id="ARBA00022989"/>
    </source>
</evidence>
<evidence type="ECO:0000256" key="5">
    <source>
        <dbReference type="ARBA" id="ARBA00023136"/>
    </source>
</evidence>
<dbReference type="SUPFAM" id="SSF63712">
    <property type="entry name" value="Nicotinic receptor ligand binding domain-like"/>
    <property type="match status" value="1"/>
</dbReference>
<dbReference type="CDD" id="cd19051">
    <property type="entry name" value="LGIC_TM_cation"/>
    <property type="match status" value="1"/>
</dbReference>
<evidence type="ECO:0000313" key="9">
    <source>
        <dbReference type="Proteomes" id="UP000507470"/>
    </source>
</evidence>
<dbReference type="InterPro" id="IPR036734">
    <property type="entry name" value="Neur_chan_lig-bd_sf"/>
</dbReference>
<keyword evidence="9" id="KW-1185">Reference proteome</keyword>
<evidence type="ECO:0000259" key="7">
    <source>
        <dbReference type="PROSITE" id="PS50237"/>
    </source>
</evidence>
<dbReference type="PRINTS" id="PR00252">
    <property type="entry name" value="NRIONCHANNEL"/>
</dbReference>
<dbReference type="GO" id="GO:0004842">
    <property type="term" value="F:ubiquitin-protein transferase activity"/>
    <property type="evidence" value="ECO:0007669"/>
    <property type="project" value="InterPro"/>
</dbReference>
<reference evidence="8 9" key="1">
    <citation type="submission" date="2020-06" db="EMBL/GenBank/DDBJ databases">
        <authorList>
            <person name="Li R."/>
            <person name="Bekaert M."/>
        </authorList>
    </citation>
    <scope>NUCLEOTIDE SEQUENCE [LARGE SCALE GENOMIC DNA]</scope>
    <source>
        <strain evidence="9">wild</strain>
    </source>
</reference>
<dbReference type="PANTHER" id="PTHR18945">
    <property type="entry name" value="NEUROTRANSMITTER GATED ION CHANNEL"/>
    <property type="match status" value="1"/>
</dbReference>
<organism evidence="8 9">
    <name type="scientific">Mytilus coruscus</name>
    <name type="common">Sea mussel</name>
    <dbReference type="NCBI Taxonomy" id="42192"/>
    <lineage>
        <taxon>Eukaryota</taxon>
        <taxon>Metazoa</taxon>
        <taxon>Spiralia</taxon>
        <taxon>Lophotrochozoa</taxon>
        <taxon>Mollusca</taxon>
        <taxon>Bivalvia</taxon>
        <taxon>Autobranchia</taxon>
        <taxon>Pteriomorphia</taxon>
        <taxon>Mytilida</taxon>
        <taxon>Mytiloidea</taxon>
        <taxon>Mytilidae</taxon>
        <taxon>Mytilinae</taxon>
        <taxon>Mytilus</taxon>
    </lineage>
</organism>
<dbReference type="InterPro" id="IPR006029">
    <property type="entry name" value="Neurotrans-gated_channel_TM"/>
</dbReference>
<dbReference type="Pfam" id="PF02931">
    <property type="entry name" value="Neur_chan_LBD"/>
    <property type="match status" value="1"/>
</dbReference>
<dbReference type="Gene3D" id="1.20.58.390">
    <property type="entry name" value="Neurotransmitter-gated ion-channel transmembrane domain"/>
    <property type="match status" value="1"/>
</dbReference>
<keyword evidence="4" id="KW-1133">Transmembrane helix</keyword>
<dbReference type="OrthoDB" id="6099057at2759"/>
<dbReference type="Gene3D" id="2.70.170.10">
    <property type="entry name" value="Neurotransmitter-gated ion-channel ligand-binding domain"/>
    <property type="match status" value="1"/>
</dbReference>
<dbReference type="SUPFAM" id="SSF90112">
    <property type="entry name" value="Neurotransmitter-gated ion-channel transmembrane pore"/>
    <property type="match status" value="1"/>
</dbReference>
<dbReference type="GO" id="GO:0016020">
    <property type="term" value="C:membrane"/>
    <property type="evidence" value="ECO:0007669"/>
    <property type="project" value="UniProtKB-SubCell"/>
</dbReference>
<dbReference type="InterPro" id="IPR036719">
    <property type="entry name" value="Neuro-gated_channel_TM_sf"/>
</dbReference>